<accession>A0A7M2X3V5</accession>
<evidence type="ECO:0000313" key="1">
    <source>
        <dbReference type="EMBL" id="QOV92122.1"/>
    </source>
</evidence>
<organism evidence="1 2">
    <name type="scientific">Humisphaera borealis</name>
    <dbReference type="NCBI Taxonomy" id="2807512"/>
    <lineage>
        <taxon>Bacteria</taxon>
        <taxon>Pseudomonadati</taxon>
        <taxon>Planctomycetota</taxon>
        <taxon>Phycisphaerae</taxon>
        <taxon>Tepidisphaerales</taxon>
        <taxon>Tepidisphaeraceae</taxon>
        <taxon>Humisphaera</taxon>
    </lineage>
</organism>
<sequence length="135" mass="15588">MTIINELAFDFDVEEDDFNLEATLDGMWVCRALGTREGDRLRLEDMQVRPDVEVPKALLKQVGTLRGNKIGTEVLRRFLRRADAEGVREIFGSVTQKDIEENRDLLGWYRREGFEVTVPDGDCLDHAGHKIVRRR</sequence>
<dbReference type="RefSeq" id="WP_206295452.1">
    <property type="nucleotide sequence ID" value="NZ_CP063458.1"/>
</dbReference>
<reference evidence="1 2" key="1">
    <citation type="submission" date="2020-10" db="EMBL/GenBank/DDBJ databases">
        <title>Wide distribution of Phycisphaera-like planctomycetes from WD2101 soil group in peatlands and genome analysis of the first cultivated representative.</title>
        <authorList>
            <person name="Dedysh S.N."/>
            <person name="Beletsky A.V."/>
            <person name="Ivanova A."/>
            <person name="Kulichevskaya I.S."/>
            <person name="Suzina N.E."/>
            <person name="Philippov D.A."/>
            <person name="Rakitin A.L."/>
            <person name="Mardanov A.V."/>
            <person name="Ravin N.V."/>
        </authorList>
    </citation>
    <scope>NUCLEOTIDE SEQUENCE [LARGE SCALE GENOMIC DNA]</scope>
    <source>
        <strain evidence="1 2">M1803</strain>
    </source>
</reference>
<dbReference type="AlphaFoldDB" id="A0A7M2X3V5"/>
<dbReference type="SUPFAM" id="SSF55729">
    <property type="entry name" value="Acyl-CoA N-acyltransferases (Nat)"/>
    <property type="match status" value="1"/>
</dbReference>
<gene>
    <name evidence="1" type="ORF">IPV69_12505</name>
</gene>
<evidence type="ECO:0000313" key="2">
    <source>
        <dbReference type="Proteomes" id="UP000593765"/>
    </source>
</evidence>
<dbReference type="KEGG" id="hbs:IPV69_12505"/>
<dbReference type="Gene3D" id="3.40.630.30">
    <property type="match status" value="1"/>
</dbReference>
<protein>
    <recommendedName>
        <fullName evidence="3">N-acetyltransferase domain-containing protein</fullName>
    </recommendedName>
</protein>
<dbReference type="EMBL" id="CP063458">
    <property type="protein sequence ID" value="QOV92122.1"/>
    <property type="molecule type" value="Genomic_DNA"/>
</dbReference>
<name>A0A7M2X3V5_9BACT</name>
<evidence type="ECO:0008006" key="3">
    <source>
        <dbReference type="Google" id="ProtNLM"/>
    </source>
</evidence>
<dbReference type="InterPro" id="IPR016181">
    <property type="entry name" value="Acyl_CoA_acyltransferase"/>
</dbReference>
<proteinExistence type="predicted"/>
<keyword evidence="2" id="KW-1185">Reference proteome</keyword>
<dbReference type="Proteomes" id="UP000593765">
    <property type="component" value="Chromosome"/>
</dbReference>